<gene>
    <name evidence="1" type="ORF">RD110_07600</name>
</gene>
<name>A0A1P8JTJ6_9BURK</name>
<reference evidence="1 2" key="1">
    <citation type="submission" date="2017-01" db="EMBL/GenBank/DDBJ databases">
        <authorList>
            <person name="Mah S.A."/>
            <person name="Swanson W.J."/>
            <person name="Moy G.W."/>
            <person name="Vacquier V.D."/>
        </authorList>
    </citation>
    <scope>NUCLEOTIDE SEQUENCE [LARGE SCALE GENOMIC DNA]</scope>
    <source>
        <strain evidence="1 2">DCY110</strain>
    </source>
</reference>
<protein>
    <recommendedName>
        <fullName evidence="3">DUF3606 domain-containing protein</fullName>
    </recommendedName>
</protein>
<evidence type="ECO:0000313" key="2">
    <source>
        <dbReference type="Proteomes" id="UP000186609"/>
    </source>
</evidence>
<dbReference type="AlphaFoldDB" id="A0A1P8JTJ6"/>
<dbReference type="RefSeq" id="WP_076198197.1">
    <property type="nucleotide sequence ID" value="NZ_CP019236.1"/>
</dbReference>
<dbReference type="STRING" id="1842727.RD110_07600"/>
<evidence type="ECO:0008006" key="3">
    <source>
        <dbReference type="Google" id="ProtNLM"/>
    </source>
</evidence>
<evidence type="ECO:0000313" key="1">
    <source>
        <dbReference type="EMBL" id="APW37076.1"/>
    </source>
</evidence>
<dbReference type="KEGG" id="rhy:RD110_07600"/>
<dbReference type="InterPro" id="IPR022037">
    <property type="entry name" value="DUF3606"/>
</dbReference>
<proteinExistence type="predicted"/>
<sequence length="72" mass="7341">MADHHQTSAASDHGDINITEPREVNYWTAALGVSEAALRRAVASVGVSAEEIRVSLGMPPSAGRGTTAAGAP</sequence>
<dbReference type="Proteomes" id="UP000186609">
    <property type="component" value="Chromosome"/>
</dbReference>
<dbReference type="OrthoDB" id="7030114at2"/>
<dbReference type="Pfam" id="PF12244">
    <property type="entry name" value="DUF3606"/>
    <property type="match status" value="1"/>
</dbReference>
<organism evidence="1 2">
    <name type="scientific">Rhodoferax koreensis</name>
    <dbReference type="NCBI Taxonomy" id="1842727"/>
    <lineage>
        <taxon>Bacteria</taxon>
        <taxon>Pseudomonadati</taxon>
        <taxon>Pseudomonadota</taxon>
        <taxon>Betaproteobacteria</taxon>
        <taxon>Burkholderiales</taxon>
        <taxon>Comamonadaceae</taxon>
        <taxon>Rhodoferax</taxon>
    </lineage>
</organism>
<dbReference type="EMBL" id="CP019236">
    <property type="protein sequence ID" value="APW37076.1"/>
    <property type="molecule type" value="Genomic_DNA"/>
</dbReference>
<keyword evidence="2" id="KW-1185">Reference proteome</keyword>
<accession>A0A1P8JTJ6</accession>